<protein>
    <submittedName>
        <fullName evidence="1">Uncharacterized protein</fullName>
    </submittedName>
</protein>
<sequence length="68" mass="7497">MSLVPTAHPSTDTPRYVAVWSANPGAWHSSIGMTAAGYQSRFDDLKAKGFHPIHINAERGRYAAIWTK</sequence>
<proteinExistence type="predicted"/>
<dbReference type="Proteomes" id="UP001212498">
    <property type="component" value="Unassembled WGS sequence"/>
</dbReference>
<evidence type="ECO:0000313" key="2">
    <source>
        <dbReference type="Proteomes" id="UP001212498"/>
    </source>
</evidence>
<dbReference type="InterPro" id="IPR049511">
    <property type="entry name" value="PGH-like_rpt"/>
</dbReference>
<keyword evidence="2" id="KW-1185">Reference proteome</keyword>
<name>A0ABT4T5K6_9ACTN</name>
<comment type="caution">
    <text evidence="1">The sequence shown here is derived from an EMBL/GenBank/DDBJ whole genome shotgun (WGS) entry which is preliminary data.</text>
</comment>
<gene>
    <name evidence="1" type="ORF">OUY24_29555</name>
</gene>
<accession>A0ABT4T5K6</accession>
<dbReference type="Pfam" id="PF17660">
    <property type="entry name" value="BTRD1"/>
    <property type="match status" value="1"/>
</dbReference>
<evidence type="ECO:0000313" key="1">
    <source>
        <dbReference type="EMBL" id="MDA0644792.1"/>
    </source>
</evidence>
<reference evidence="1 2" key="1">
    <citation type="submission" date="2022-11" db="EMBL/GenBank/DDBJ databases">
        <title>Nonomuraea corallina sp. nov., a new species of the genus Nonomuraea isolated from sea side sediment in Thai sea.</title>
        <authorList>
            <person name="Ngamcharungchit C."/>
            <person name="Matsumoto A."/>
            <person name="Suriyachadkun C."/>
            <person name="Panbangred W."/>
            <person name="Inahashi Y."/>
            <person name="Intra B."/>
        </authorList>
    </citation>
    <scope>NUCLEOTIDE SEQUENCE [LARGE SCALE GENOMIC DNA]</scope>
    <source>
        <strain evidence="1 2">DSM 43553</strain>
    </source>
</reference>
<dbReference type="EMBL" id="JAPNUD010000110">
    <property type="protein sequence ID" value="MDA0644792.1"/>
    <property type="molecule type" value="Genomic_DNA"/>
</dbReference>
<dbReference type="RefSeq" id="WP_271278650.1">
    <property type="nucleotide sequence ID" value="NZ_BAABFD010000009.1"/>
</dbReference>
<organism evidence="1 2">
    <name type="scientific">Nonomuraea ferruginea</name>
    <dbReference type="NCBI Taxonomy" id="46174"/>
    <lineage>
        <taxon>Bacteria</taxon>
        <taxon>Bacillati</taxon>
        <taxon>Actinomycetota</taxon>
        <taxon>Actinomycetes</taxon>
        <taxon>Streptosporangiales</taxon>
        <taxon>Streptosporangiaceae</taxon>
        <taxon>Nonomuraea</taxon>
    </lineage>
</organism>